<accession>A0A4Y2KCH5</accession>
<dbReference type="Proteomes" id="UP000499080">
    <property type="component" value="Unassembled WGS sequence"/>
</dbReference>
<reference evidence="1 2" key="1">
    <citation type="journal article" date="2019" name="Sci. Rep.">
        <title>Orb-weaving spider Araneus ventricosus genome elucidates the spidroin gene catalogue.</title>
        <authorList>
            <person name="Kono N."/>
            <person name="Nakamura H."/>
            <person name="Ohtoshi R."/>
            <person name="Moran D.A.P."/>
            <person name="Shinohara A."/>
            <person name="Yoshida Y."/>
            <person name="Fujiwara M."/>
            <person name="Mori M."/>
            <person name="Tomita M."/>
            <person name="Arakawa K."/>
        </authorList>
    </citation>
    <scope>NUCLEOTIDE SEQUENCE [LARGE SCALE GENOMIC DNA]</scope>
</reference>
<dbReference type="AlphaFoldDB" id="A0A4Y2KCH5"/>
<organism evidence="1 2">
    <name type="scientific">Araneus ventricosus</name>
    <name type="common">Orbweaver spider</name>
    <name type="synonym">Epeira ventricosa</name>
    <dbReference type="NCBI Taxonomy" id="182803"/>
    <lineage>
        <taxon>Eukaryota</taxon>
        <taxon>Metazoa</taxon>
        <taxon>Ecdysozoa</taxon>
        <taxon>Arthropoda</taxon>
        <taxon>Chelicerata</taxon>
        <taxon>Arachnida</taxon>
        <taxon>Araneae</taxon>
        <taxon>Araneomorphae</taxon>
        <taxon>Entelegynae</taxon>
        <taxon>Araneoidea</taxon>
        <taxon>Araneidae</taxon>
        <taxon>Araneus</taxon>
    </lineage>
</organism>
<gene>
    <name evidence="1" type="ORF">AVEN_187271_1</name>
</gene>
<dbReference type="OrthoDB" id="10520655at2759"/>
<evidence type="ECO:0000313" key="1">
    <source>
        <dbReference type="EMBL" id="GBM99977.1"/>
    </source>
</evidence>
<dbReference type="EMBL" id="BGPR01004469">
    <property type="protein sequence ID" value="GBM99977.1"/>
    <property type="molecule type" value="Genomic_DNA"/>
</dbReference>
<protein>
    <submittedName>
        <fullName evidence="1">Uncharacterized protein</fullName>
    </submittedName>
</protein>
<evidence type="ECO:0000313" key="2">
    <source>
        <dbReference type="Proteomes" id="UP000499080"/>
    </source>
</evidence>
<name>A0A4Y2KCH5_ARAVE</name>
<comment type="caution">
    <text evidence="1">The sequence shown here is derived from an EMBL/GenBank/DDBJ whole genome shotgun (WGS) entry which is preliminary data.</text>
</comment>
<proteinExistence type="predicted"/>
<keyword evidence="2" id="KW-1185">Reference proteome</keyword>
<sequence length="88" mass="10331">MGYCFRGRLTTAKRDERTRPKDLIRTMPLKRSRRLSPAPLTALSFLSRTCPAKRKVGSETVGGDSIRTEKEYKEKKLRYMLFKGRWLH</sequence>